<dbReference type="GO" id="GO:0000177">
    <property type="term" value="C:cytoplasmic exosome (RNase complex)"/>
    <property type="evidence" value="ECO:0007669"/>
    <property type="project" value="TreeGrafter"/>
</dbReference>
<dbReference type="InterPro" id="IPR012340">
    <property type="entry name" value="NA-bd_OB-fold"/>
</dbReference>
<dbReference type="EMBL" id="BNJQ01000037">
    <property type="protein sequence ID" value="GHP11999.1"/>
    <property type="molecule type" value="Genomic_DNA"/>
</dbReference>
<comment type="caution">
    <text evidence="5">The sequence shown here is derived from an EMBL/GenBank/DDBJ whole genome shotgun (WGS) entry which is preliminary data.</text>
</comment>
<name>A0A830I4Q6_9CHLO</name>
<gene>
    <name evidence="5" type="ORF">PPROV_001072600</name>
</gene>
<dbReference type="Proteomes" id="UP000660262">
    <property type="component" value="Unassembled WGS sequence"/>
</dbReference>
<evidence type="ECO:0000313" key="6">
    <source>
        <dbReference type="Proteomes" id="UP000660262"/>
    </source>
</evidence>
<feature type="compositionally biased region" description="Polar residues" evidence="3">
    <location>
        <begin position="1"/>
        <end position="12"/>
    </location>
</feature>
<keyword evidence="1" id="KW-0271">Exosome</keyword>
<feature type="compositionally biased region" description="Basic and acidic residues" evidence="3">
    <location>
        <begin position="272"/>
        <end position="291"/>
    </location>
</feature>
<keyword evidence="2" id="KW-0694">RNA-binding</keyword>
<feature type="region of interest" description="Disordered" evidence="3">
    <location>
        <begin position="248"/>
        <end position="291"/>
    </location>
</feature>
<evidence type="ECO:0000256" key="2">
    <source>
        <dbReference type="ARBA" id="ARBA00022884"/>
    </source>
</evidence>
<dbReference type="GO" id="GO:0000467">
    <property type="term" value="P:exonucleolytic trimming to generate mature 3'-end of 5.8S rRNA from tricistronic rRNA transcript (SSU-rRNA, 5.8S rRNA, LSU-rRNA)"/>
    <property type="evidence" value="ECO:0007669"/>
    <property type="project" value="TreeGrafter"/>
</dbReference>
<dbReference type="PANTHER" id="PTHR21321">
    <property type="entry name" value="PNAS-3 RELATED"/>
    <property type="match status" value="1"/>
</dbReference>
<reference evidence="5" key="1">
    <citation type="submission" date="2020-10" db="EMBL/GenBank/DDBJ databases">
        <title>Unveiling of a novel bifunctional photoreceptor, Dualchrome1, isolated from a cosmopolitan green alga.</title>
        <authorList>
            <person name="Suzuki S."/>
            <person name="Kawachi M."/>
        </authorList>
    </citation>
    <scope>NUCLEOTIDE SEQUENCE</scope>
    <source>
        <strain evidence="5">NIES 2893</strain>
    </source>
</reference>
<feature type="compositionally biased region" description="Acidic residues" evidence="3">
    <location>
        <begin position="249"/>
        <end position="262"/>
    </location>
</feature>
<evidence type="ECO:0000313" key="5">
    <source>
        <dbReference type="EMBL" id="GHP11999.1"/>
    </source>
</evidence>
<feature type="compositionally biased region" description="Low complexity" evidence="3">
    <location>
        <begin position="13"/>
        <end position="24"/>
    </location>
</feature>
<dbReference type="GO" id="GO:0034475">
    <property type="term" value="P:U4 snRNA 3'-end processing"/>
    <property type="evidence" value="ECO:0007669"/>
    <property type="project" value="TreeGrafter"/>
</dbReference>
<feature type="domain" description="RRP4 S1" evidence="4">
    <location>
        <begin position="106"/>
        <end position="177"/>
    </location>
</feature>
<dbReference type="InterPro" id="IPR026699">
    <property type="entry name" value="Exosome_RNA_bind1/RRP40/RRP4"/>
</dbReference>
<dbReference type="SUPFAM" id="SSF50249">
    <property type="entry name" value="Nucleic acid-binding proteins"/>
    <property type="match status" value="1"/>
</dbReference>
<evidence type="ECO:0000259" key="4">
    <source>
        <dbReference type="Pfam" id="PF21266"/>
    </source>
</evidence>
<evidence type="ECO:0000256" key="3">
    <source>
        <dbReference type="SAM" id="MobiDB-lite"/>
    </source>
</evidence>
<feature type="region of interest" description="Disordered" evidence="3">
    <location>
        <begin position="1"/>
        <end position="30"/>
    </location>
</feature>
<dbReference type="SUPFAM" id="SSF54791">
    <property type="entry name" value="Eukaryotic type KH-domain (KH-domain type I)"/>
    <property type="match status" value="1"/>
</dbReference>
<dbReference type="Pfam" id="PF21266">
    <property type="entry name" value="S1_RRP4"/>
    <property type="match status" value="1"/>
</dbReference>
<protein>
    <recommendedName>
        <fullName evidence="4">RRP4 S1 domain-containing protein</fullName>
    </recommendedName>
</protein>
<dbReference type="PANTHER" id="PTHR21321:SF4">
    <property type="entry name" value="EXOSOME COMPLEX COMPONENT RRP4"/>
    <property type="match status" value="1"/>
</dbReference>
<dbReference type="GO" id="GO:0071034">
    <property type="term" value="P:CUT catabolic process"/>
    <property type="evidence" value="ECO:0007669"/>
    <property type="project" value="TreeGrafter"/>
</dbReference>
<keyword evidence="6" id="KW-1185">Reference proteome</keyword>
<dbReference type="Gene3D" id="2.40.50.140">
    <property type="entry name" value="Nucleic acid-binding proteins"/>
    <property type="match status" value="1"/>
</dbReference>
<dbReference type="GO" id="GO:0071035">
    <property type="term" value="P:nuclear polyadenylation-dependent rRNA catabolic process"/>
    <property type="evidence" value="ECO:0007669"/>
    <property type="project" value="TreeGrafter"/>
</dbReference>
<dbReference type="InterPro" id="IPR036612">
    <property type="entry name" value="KH_dom_type_1_sf"/>
</dbReference>
<dbReference type="CDD" id="cd05789">
    <property type="entry name" value="S1_Rrp4"/>
    <property type="match status" value="1"/>
</dbReference>
<sequence>MAAGPTSQSVRMQQQGGSEGEGPQVPTPFSGGSAVVDAHLVYPGDALDHLIAHAASSCLKGHGVAAVRSKAAGENDNATSESLVATTLGVLEVVNRLVSVRPLHARYSPQVGDVVVGRVMAISGRRWQIDIGARRDASMQLSAVTLPDGERRRRTRDDQNAMRAAFAEGDLVCCEVQAAHRDGGVALHARGTRYGKLAGGATVYVHPSVLKRSRHPFCELDADLGIGCVVGYNGVVWCGRLPNLQDVAPADDGDDDDDDDDAGGVGGDDNDEPRGDDMEVEEAKSTPAERRALAEGVARAAASVDVLRRLGLPVHPQAVIATRKLADEVNADLRAMADASFARLVLEREAERRNPNADDDDNM</sequence>
<dbReference type="GO" id="GO:0071038">
    <property type="term" value="P:TRAMP-dependent tRNA surveillance pathway"/>
    <property type="evidence" value="ECO:0007669"/>
    <property type="project" value="TreeGrafter"/>
</dbReference>
<organism evidence="5 6">
    <name type="scientific">Pycnococcus provasolii</name>
    <dbReference type="NCBI Taxonomy" id="41880"/>
    <lineage>
        <taxon>Eukaryota</taxon>
        <taxon>Viridiplantae</taxon>
        <taxon>Chlorophyta</taxon>
        <taxon>Pseudoscourfieldiophyceae</taxon>
        <taxon>Pseudoscourfieldiales</taxon>
        <taxon>Pycnococcaceae</taxon>
        <taxon>Pycnococcus</taxon>
    </lineage>
</organism>
<accession>A0A830I4Q6</accession>
<proteinExistence type="predicted"/>
<dbReference type="GO" id="GO:0000176">
    <property type="term" value="C:nuclear exosome (RNase complex)"/>
    <property type="evidence" value="ECO:0007669"/>
    <property type="project" value="TreeGrafter"/>
</dbReference>
<evidence type="ECO:0000256" key="1">
    <source>
        <dbReference type="ARBA" id="ARBA00022835"/>
    </source>
</evidence>
<dbReference type="GO" id="GO:0071051">
    <property type="term" value="P:poly(A)-dependent snoRNA 3'-end processing"/>
    <property type="evidence" value="ECO:0007669"/>
    <property type="project" value="TreeGrafter"/>
</dbReference>
<dbReference type="InterPro" id="IPR048565">
    <property type="entry name" value="S1_RRP4"/>
</dbReference>
<dbReference type="GO" id="GO:0003723">
    <property type="term" value="F:RNA binding"/>
    <property type="evidence" value="ECO:0007669"/>
    <property type="project" value="UniProtKB-KW"/>
</dbReference>
<dbReference type="Gene3D" id="2.40.50.100">
    <property type="match status" value="1"/>
</dbReference>
<dbReference type="OrthoDB" id="1650at2759"/>
<dbReference type="AlphaFoldDB" id="A0A830I4Q6"/>